<dbReference type="RefSeq" id="WP_128769204.1">
    <property type="nucleotide sequence ID" value="NZ_RXOC01000005.1"/>
</dbReference>
<comment type="caution">
    <text evidence="2">The sequence shown here is derived from an EMBL/GenBank/DDBJ whole genome shotgun (WGS) entry which is preliminary data.</text>
</comment>
<organism evidence="2 3">
    <name type="scientific">Arcticibacter tournemirensis</name>
    <dbReference type="NCBI Taxonomy" id="699437"/>
    <lineage>
        <taxon>Bacteria</taxon>
        <taxon>Pseudomonadati</taxon>
        <taxon>Bacteroidota</taxon>
        <taxon>Sphingobacteriia</taxon>
        <taxon>Sphingobacteriales</taxon>
        <taxon>Sphingobacteriaceae</taxon>
        <taxon>Arcticibacter</taxon>
    </lineage>
</organism>
<reference evidence="2 3" key="1">
    <citation type="submission" date="2018-12" db="EMBL/GenBank/DDBJ databases">
        <title>The Draft Genome Sequence of the Soil Bacterium Pedobacter tournemirensis R1.</title>
        <authorList>
            <person name="He J."/>
        </authorList>
    </citation>
    <scope>NUCLEOTIDE SEQUENCE [LARGE SCALE GENOMIC DNA]</scope>
    <source>
        <strain evidence="2 3">R1</strain>
    </source>
</reference>
<protein>
    <submittedName>
        <fullName evidence="2">Uncharacterized protein</fullName>
    </submittedName>
</protein>
<proteinExistence type="predicted"/>
<dbReference type="EMBL" id="RXOC01000005">
    <property type="protein sequence ID" value="RXF70131.1"/>
    <property type="molecule type" value="Genomic_DNA"/>
</dbReference>
<accession>A0A4Q0MA74</accession>
<feature type="signal peptide" evidence="1">
    <location>
        <begin position="1"/>
        <end position="25"/>
    </location>
</feature>
<evidence type="ECO:0000313" key="2">
    <source>
        <dbReference type="EMBL" id="RXF70131.1"/>
    </source>
</evidence>
<name>A0A4Q0MA74_9SPHI</name>
<dbReference type="Proteomes" id="UP000290848">
    <property type="component" value="Unassembled WGS sequence"/>
</dbReference>
<gene>
    <name evidence="2" type="ORF">EKH83_09625</name>
</gene>
<evidence type="ECO:0000313" key="3">
    <source>
        <dbReference type="Proteomes" id="UP000290848"/>
    </source>
</evidence>
<sequence length="367" mass="42257">MTNNRTIIFPFLLIFLLSGPFGAMAQGTRKTTKPLPAAGTIKVKVLVVIQDPVVPGEGNKRLHEVFKTPGYSFSWHNPEELMKAYRDTLNSVSHGAVKYEIVKVINDDLFFTKIRGTDSLLRKEQVISLLREPQWQTFRSKGTSFDYNAFIQHYGLCEMRDKGEINEVWVWSFPYCGMWESTFAGKGAFWLNSEPVEGTTCEDLLTVMGLNYEREMSLALESYGHRVESVMKQVYGRWDNKAAGKNNWELFTTIESHNPGGGHIGNIHFPVNGESDYDYKNKKVVNTFADVWKYYPGMSAEAGRQVDCAEWQCSHLGYMCWWYRHLPHFAGLNKLDGHLNNWWHYVVDYNAAVRLENQLKTSHVKRK</sequence>
<evidence type="ECO:0000256" key="1">
    <source>
        <dbReference type="SAM" id="SignalP"/>
    </source>
</evidence>
<dbReference type="AlphaFoldDB" id="A0A4Q0MA74"/>
<feature type="chain" id="PRO_5020898301" evidence="1">
    <location>
        <begin position="26"/>
        <end position="367"/>
    </location>
</feature>
<keyword evidence="1" id="KW-0732">Signal</keyword>